<evidence type="ECO:0000256" key="6">
    <source>
        <dbReference type="ARBA" id="ARBA00023136"/>
    </source>
</evidence>
<keyword evidence="2" id="KW-1003">Cell membrane</keyword>
<dbReference type="AlphaFoldDB" id="A0A358HPY5"/>
<feature type="domain" description="TRAP C4-dicarboxylate transport system permease DctM subunit" evidence="9">
    <location>
        <begin position="13"/>
        <end position="197"/>
    </location>
</feature>
<evidence type="ECO:0000256" key="3">
    <source>
        <dbReference type="ARBA" id="ARBA00022519"/>
    </source>
</evidence>
<accession>A0A358HPY5</accession>
<dbReference type="Proteomes" id="UP000264753">
    <property type="component" value="Unassembled WGS sequence"/>
</dbReference>
<feature type="transmembrane region" description="Helical" evidence="8">
    <location>
        <begin position="140"/>
        <end position="167"/>
    </location>
</feature>
<gene>
    <name evidence="10" type="ORF">DEF21_04905</name>
</gene>
<dbReference type="InterPro" id="IPR004681">
    <property type="entry name" value="TRAP_DctM"/>
</dbReference>
<evidence type="ECO:0000256" key="1">
    <source>
        <dbReference type="ARBA" id="ARBA00004429"/>
    </source>
</evidence>
<dbReference type="RefSeq" id="WP_276651801.1">
    <property type="nucleotide sequence ID" value="NZ_DOOG01000045.1"/>
</dbReference>
<dbReference type="PANTHER" id="PTHR33362:SF5">
    <property type="entry name" value="C4-DICARBOXYLATE TRAP TRANSPORTER LARGE PERMEASE PROTEIN DCTM"/>
    <property type="match status" value="1"/>
</dbReference>
<dbReference type="InterPro" id="IPR010656">
    <property type="entry name" value="DctM"/>
</dbReference>
<evidence type="ECO:0000256" key="4">
    <source>
        <dbReference type="ARBA" id="ARBA00022692"/>
    </source>
</evidence>
<evidence type="ECO:0000259" key="9">
    <source>
        <dbReference type="Pfam" id="PF06808"/>
    </source>
</evidence>
<evidence type="ECO:0000256" key="8">
    <source>
        <dbReference type="SAM" id="Phobius"/>
    </source>
</evidence>
<dbReference type="PANTHER" id="PTHR33362">
    <property type="entry name" value="SIALIC ACID TRAP TRANSPORTER PERMEASE PROTEIN SIAT-RELATED"/>
    <property type="match status" value="1"/>
</dbReference>
<sequence length="223" mass="24052">MSYEMIALLMFSTMMLMLLTGKRVFGAIGFVAVVFALGMWGDGGSEMAFSAAMKLMKWYPLLTLPLFVYMGYMLSESGLADDLYRMFHVWMGPVRGGLAIGTIVLMVAVSAMNGLSVAGMAIGASIALPELLRRGYDKVMVTGVIQAGSSLGILVPPSVVLVLYGMIARQPVGQLWLAGVFPGLMMAGMFILYIAVRCWIQPDMGPALSKEERAEITLSEKIG</sequence>
<protein>
    <submittedName>
        <fullName evidence="10">C4-dicarboxylate ABC transporter</fullName>
    </submittedName>
</protein>
<comment type="caution">
    <text evidence="10">The sequence shown here is derived from an EMBL/GenBank/DDBJ whole genome shotgun (WGS) entry which is preliminary data.</text>
</comment>
<evidence type="ECO:0000313" key="11">
    <source>
        <dbReference type="Proteomes" id="UP000264753"/>
    </source>
</evidence>
<dbReference type="GO" id="GO:0022857">
    <property type="term" value="F:transmembrane transporter activity"/>
    <property type="evidence" value="ECO:0007669"/>
    <property type="project" value="UniProtKB-UniRule"/>
</dbReference>
<evidence type="ECO:0000256" key="2">
    <source>
        <dbReference type="ARBA" id="ARBA00022475"/>
    </source>
</evidence>
<feature type="non-terminal residue" evidence="10">
    <location>
        <position position="223"/>
    </location>
</feature>
<name>A0A358HPY5_9PROT</name>
<keyword evidence="3 7" id="KW-0997">Cell inner membrane</keyword>
<comment type="subcellular location">
    <subcellularLocation>
        <location evidence="1 7">Cell inner membrane</location>
        <topology evidence="1 7">Multi-pass membrane protein</topology>
    </subcellularLocation>
</comment>
<dbReference type="GO" id="GO:0005886">
    <property type="term" value="C:plasma membrane"/>
    <property type="evidence" value="ECO:0007669"/>
    <property type="project" value="UniProtKB-SubCell"/>
</dbReference>
<feature type="transmembrane region" description="Helical" evidence="8">
    <location>
        <begin position="173"/>
        <end position="196"/>
    </location>
</feature>
<dbReference type="Pfam" id="PF06808">
    <property type="entry name" value="DctM"/>
    <property type="match status" value="1"/>
</dbReference>
<reference evidence="10 11" key="1">
    <citation type="journal article" date="2018" name="Nat. Biotechnol.">
        <title>A standardized bacterial taxonomy based on genome phylogeny substantially revises the tree of life.</title>
        <authorList>
            <person name="Parks D.H."/>
            <person name="Chuvochina M."/>
            <person name="Waite D.W."/>
            <person name="Rinke C."/>
            <person name="Skarshewski A."/>
            <person name="Chaumeil P.A."/>
            <person name="Hugenholtz P."/>
        </authorList>
    </citation>
    <scope>NUCLEOTIDE SEQUENCE [LARGE SCALE GENOMIC DNA]</scope>
    <source>
        <strain evidence="10">UBA8707</strain>
    </source>
</reference>
<keyword evidence="5 8" id="KW-1133">Transmembrane helix</keyword>
<feature type="transmembrane region" description="Helical" evidence="8">
    <location>
        <begin position="6"/>
        <end position="37"/>
    </location>
</feature>
<evidence type="ECO:0000313" key="10">
    <source>
        <dbReference type="EMBL" id="HBU97233.1"/>
    </source>
</evidence>
<keyword evidence="7" id="KW-0813">Transport</keyword>
<keyword evidence="6 8" id="KW-0472">Membrane</keyword>
<comment type="function">
    <text evidence="7">Part of the tripartite ATP-independent periplasmic (TRAP) transport system.</text>
</comment>
<evidence type="ECO:0000256" key="5">
    <source>
        <dbReference type="ARBA" id="ARBA00022989"/>
    </source>
</evidence>
<keyword evidence="4 8" id="KW-0812">Transmembrane</keyword>
<dbReference type="EMBL" id="DOOG01000045">
    <property type="protein sequence ID" value="HBU97233.1"/>
    <property type="molecule type" value="Genomic_DNA"/>
</dbReference>
<feature type="transmembrane region" description="Helical" evidence="8">
    <location>
        <begin position="58"/>
        <end position="75"/>
    </location>
</feature>
<organism evidence="10 11">
    <name type="scientific">Thalassospira lucentensis</name>
    <dbReference type="NCBI Taxonomy" id="168935"/>
    <lineage>
        <taxon>Bacteria</taxon>
        <taxon>Pseudomonadati</taxon>
        <taxon>Pseudomonadota</taxon>
        <taxon>Alphaproteobacteria</taxon>
        <taxon>Rhodospirillales</taxon>
        <taxon>Thalassospiraceae</taxon>
        <taxon>Thalassospira</taxon>
    </lineage>
</organism>
<feature type="transmembrane region" description="Helical" evidence="8">
    <location>
        <begin position="95"/>
        <end position="128"/>
    </location>
</feature>
<proteinExistence type="predicted"/>
<evidence type="ECO:0000256" key="7">
    <source>
        <dbReference type="RuleBase" id="RU369079"/>
    </source>
</evidence>